<dbReference type="Gramene" id="OB06G29350.1">
    <property type="protein sequence ID" value="OB06G29350.1"/>
    <property type="gene ID" value="OB06G29350"/>
</dbReference>
<dbReference type="AlphaFoldDB" id="J3MFZ1"/>
<name>J3MFZ1_ORYBR</name>
<sequence>MRRGAPRRRRTRHPLRRHLRQRHLRAPAAPGRRRRRRQARALPRHSHLGAARSATAAAAAIAVLAPSSHGRGRDLPRPPLASVRMGRWRMIRATCESFMVFFFNLTISREARFSQVRAID</sequence>
<dbReference type="EnsemblPlants" id="OB06G29350.1">
    <property type="protein sequence ID" value="OB06G29350.1"/>
    <property type="gene ID" value="OB06G29350"/>
</dbReference>
<accession>J3MFZ1</accession>
<feature type="compositionally biased region" description="Basic residues" evidence="1">
    <location>
        <begin position="1"/>
        <end position="47"/>
    </location>
</feature>
<reference evidence="2" key="2">
    <citation type="submission" date="2013-04" db="UniProtKB">
        <authorList>
            <consortium name="EnsemblPlants"/>
        </authorList>
    </citation>
    <scope>IDENTIFICATION</scope>
</reference>
<feature type="region of interest" description="Disordered" evidence="1">
    <location>
        <begin position="1"/>
        <end position="53"/>
    </location>
</feature>
<evidence type="ECO:0000313" key="3">
    <source>
        <dbReference type="Proteomes" id="UP000006038"/>
    </source>
</evidence>
<dbReference type="Proteomes" id="UP000006038">
    <property type="component" value="Chromosome 6"/>
</dbReference>
<evidence type="ECO:0000313" key="2">
    <source>
        <dbReference type="EnsemblPlants" id="OB06G29350.1"/>
    </source>
</evidence>
<organism evidence="2">
    <name type="scientific">Oryza brachyantha</name>
    <name type="common">malo sina</name>
    <dbReference type="NCBI Taxonomy" id="4533"/>
    <lineage>
        <taxon>Eukaryota</taxon>
        <taxon>Viridiplantae</taxon>
        <taxon>Streptophyta</taxon>
        <taxon>Embryophyta</taxon>
        <taxon>Tracheophyta</taxon>
        <taxon>Spermatophyta</taxon>
        <taxon>Magnoliopsida</taxon>
        <taxon>Liliopsida</taxon>
        <taxon>Poales</taxon>
        <taxon>Poaceae</taxon>
        <taxon>BOP clade</taxon>
        <taxon>Oryzoideae</taxon>
        <taxon>Oryzeae</taxon>
        <taxon>Oryzinae</taxon>
        <taxon>Oryza</taxon>
    </lineage>
</organism>
<dbReference type="HOGENOM" id="CLU_2053257_0_0_1"/>
<evidence type="ECO:0000256" key="1">
    <source>
        <dbReference type="SAM" id="MobiDB-lite"/>
    </source>
</evidence>
<proteinExistence type="predicted"/>
<reference evidence="2" key="1">
    <citation type="journal article" date="2013" name="Nat. Commun.">
        <title>Whole-genome sequencing of Oryza brachyantha reveals mechanisms underlying Oryza genome evolution.</title>
        <authorList>
            <person name="Chen J."/>
            <person name="Huang Q."/>
            <person name="Gao D."/>
            <person name="Wang J."/>
            <person name="Lang Y."/>
            <person name="Liu T."/>
            <person name="Li B."/>
            <person name="Bai Z."/>
            <person name="Luis Goicoechea J."/>
            <person name="Liang C."/>
            <person name="Chen C."/>
            <person name="Zhang W."/>
            <person name="Sun S."/>
            <person name="Liao Y."/>
            <person name="Zhang X."/>
            <person name="Yang L."/>
            <person name="Song C."/>
            <person name="Wang M."/>
            <person name="Shi J."/>
            <person name="Liu G."/>
            <person name="Liu J."/>
            <person name="Zhou H."/>
            <person name="Zhou W."/>
            <person name="Yu Q."/>
            <person name="An N."/>
            <person name="Chen Y."/>
            <person name="Cai Q."/>
            <person name="Wang B."/>
            <person name="Liu B."/>
            <person name="Min J."/>
            <person name="Huang Y."/>
            <person name="Wu H."/>
            <person name="Li Z."/>
            <person name="Zhang Y."/>
            <person name="Yin Y."/>
            <person name="Song W."/>
            <person name="Jiang J."/>
            <person name="Jackson S.A."/>
            <person name="Wing R.A."/>
            <person name="Wang J."/>
            <person name="Chen M."/>
        </authorList>
    </citation>
    <scope>NUCLEOTIDE SEQUENCE [LARGE SCALE GENOMIC DNA]</scope>
    <source>
        <strain evidence="2">cv. IRGC 101232</strain>
    </source>
</reference>
<keyword evidence="3" id="KW-1185">Reference proteome</keyword>
<protein>
    <submittedName>
        <fullName evidence="2">Uncharacterized protein</fullName>
    </submittedName>
</protein>